<protein>
    <submittedName>
        <fullName evidence="1">Uncharacterized protein</fullName>
    </submittedName>
</protein>
<gene>
    <name evidence="1" type="ORF">MSG28_014567</name>
</gene>
<dbReference type="EMBL" id="CM046126">
    <property type="protein sequence ID" value="KAI8426891.1"/>
    <property type="molecule type" value="Genomic_DNA"/>
</dbReference>
<sequence length="290" mass="32571">MSLREEDRQKNNCPSRGLGLAAAAIGVGVGAALYYFFNKRPENPDEEGSTSGWTCEQPHAFEEESDTSMANQYNSPNNSTSSEYTTISETTTTDTSVHDTESSVSSASSEQSEDDYIDVIPSTDEDLDVFNIEDFVLNSDSVEVDSDSQEWEDWDVTDSSLGLPEDTLFRELSPLRIAMNSIGALFSPRGARNNRSRVRTYEQEQMDTLRAQTFRERSWSLEECSICFEIMLKDQDLTKLPCAHNFHSSCLAPWLTEQQTCPNCRKAAETTTSRPLITSLRREQAGLRFT</sequence>
<evidence type="ECO:0000313" key="2">
    <source>
        <dbReference type="Proteomes" id="UP001064048"/>
    </source>
</evidence>
<reference evidence="1 2" key="1">
    <citation type="journal article" date="2022" name="Genome Biol. Evol.">
        <title>The Spruce Budworm Genome: Reconstructing the Evolutionary History of Antifreeze Proteins.</title>
        <authorList>
            <person name="Beliveau C."/>
            <person name="Gagne P."/>
            <person name="Picq S."/>
            <person name="Vernygora O."/>
            <person name="Keeling C.I."/>
            <person name="Pinkney K."/>
            <person name="Doucet D."/>
            <person name="Wen F."/>
            <person name="Johnston J.S."/>
            <person name="Maaroufi H."/>
            <person name="Boyle B."/>
            <person name="Laroche J."/>
            <person name="Dewar K."/>
            <person name="Juretic N."/>
            <person name="Blackburn G."/>
            <person name="Nisole A."/>
            <person name="Brunet B."/>
            <person name="Brandao M."/>
            <person name="Lumley L."/>
            <person name="Duan J."/>
            <person name="Quan G."/>
            <person name="Lucarotti C.J."/>
            <person name="Roe A.D."/>
            <person name="Sperling F.A.H."/>
            <person name="Levesque R.C."/>
            <person name="Cusson M."/>
        </authorList>
    </citation>
    <scope>NUCLEOTIDE SEQUENCE [LARGE SCALE GENOMIC DNA]</scope>
    <source>
        <strain evidence="1">Glfc:IPQL:Cfum</strain>
    </source>
</reference>
<comment type="caution">
    <text evidence="1">The sequence shown here is derived from an EMBL/GenBank/DDBJ whole genome shotgun (WGS) entry which is preliminary data.</text>
</comment>
<keyword evidence="2" id="KW-1185">Reference proteome</keyword>
<proteinExistence type="predicted"/>
<accession>A0ACC0JRT9</accession>
<organism evidence="1 2">
    <name type="scientific">Choristoneura fumiferana</name>
    <name type="common">Spruce budworm moth</name>
    <name type="synonym">Archips fumiferana</name>
    <dbReference type="NCBI Taxonomy" id="7141"/>
    <lineage>
        <taxon>Eukaryota</taxon>
        <taxon>Metazoa</taxon>
        <taxon>Ecdysozoa</taxon>
        <taxon>Arthropoda</taxon>
        <taxon>Hexapoda</taxon>
        <taxon>Insecta</taxon>
        <taxon>Pterygota</taxon>
        <taxon>Neoptera</taxon>
        <taxon>Endopterygota</taxon>
        <taxon>Lepidoptera</taxon>
        <taxon>Glossata</taxon>
        <taxon>Ditrysia</taxon>
        <taxon>Tortricoidea</taxon>
        <taxon>Tortricidae</taxon>
        <taxon>Tortricinae</taxon>
        <taxon>Choristoneura</taxon>
    </lineage>
</organism>
<evidence type="ECO:0000313" key="1">
    <source>
        <dbReference type="EMBL" id="KAI8426891.1"/>
    </source>
</evidence>
<dbReference type="Proteomes" id="UP001064048">
    <property type="component" value="Chromosome 26"/>
</dbReference>
<name>A0ACC0JRT9_CHOFU</name>